<evidence type="ECO:0000256" key="8">
    <source>
        <dbReference type="SAM" id="MobiDB-lite"/>
    </source>
</evidence>
<gene>
    <name evidence="10" type="ORF">CCAP1982_LOCUS20555</name>
</gene>
<keyword evidence="4 7" id="KW-0863">Zinc-finger</keyword>
<feature type="domain" description="C2H2-type" evidence="9">
    <location>
        <begin position="302"/>
        <end position="329"/>
    </location>
</feature>
<name>A0A811VB46_CERCA</name>
<feature type="domain" description="C2H2-type" evidence="9">
    <location>
        <begin position="244"/>
        <end position="272"/>
    </location>
</feature>
<dbReference type="SMART" id="SM00355">
    <property type="entry name" value="ZnF_C2H2"/>
    <property type="match status" value="9"/>
</dbReference>
<dbReference type="GO" id="GO:0005634">
    <property type="term" value="C:nucleus"/>
    <property type="evidence" value="ECO:0007669"/>
    <property type="project" value="UniProtKB-SubCell"/>
</dbReference>
<protein>
    <submittedName>
        <fullName evidence="10">(Mediterranean fruit fly) hypothetical protein</fullName>
    </submittedName>
</protein>
<comment type="subcellular location">
    <subcellularLocation>
        <location evidence="1">Nucleus</location>
    </subcellularLocation>
</comment>
<keyword evidence="2" id="KW-0479">Metal-binding</keyword>
<dbReference type="GO" id="GO:0008270">
    <property type="term" value="F:zinc ion binding"/>
    <property type="evidence" value="ECO:0007669"/>
    <property type="project" value="UniProtKB-KW"/>
</dbReference>
<keyword evidence="6" id="KW-0539">Nucleus</keyword>
<dbReference type="InterPro" id="IPR036236">
    <property type="entry name" value="Znf_C2H2_sf"/>
</dbReference>
<dbReference type="PROSITE" id="PS50157">
    <property type="entry name" value="ZINC_FINGER_C2H2_2"/>
    <property type="match status" value="6"/>
</dbReference>
<evidence type="ECO:0000256" key="3">
    <source>
        <dbReference type="ARBA" id="ARBA00022737"/>
    </source>
</evidence>
<evidence type="ECO:0000256" key="7">
    <source>
        <dbReference type="PROSITE-ProRule" id="PRU00042"/>
    </source>
</evidence>
<feature type="domain" description="C2H2-type" evidence="9">
    <location>
        <begin position="490"/>
        <end position="513"/>
    </location>
</feature>
<keyword evidence="3" id="KW-0677">Repeat</keyword>
<feature type="compositionally biased region" description="Polar residues" evidence="8">
    <location>
        <begin position="1"/>
        <end position="13"/>
    </location>
</feature>
<evidence type="ECO:0000256" key="5">
    <source>
        <dbReference type="ARBA" id="ARBA00022833"/>
    </source>
</evidence>
<reference evidence="10" key="1">
    <citation type="submission" date="2020-11" db="EMBL/GenBank/DDBJ databases">
        <authorList>
            <person name="Whitehead M."/>
        </authorList>
    </citation>
    <scope>NUCLEOTIDE SEQUENCE</scope>
    <source>
        <strain evidence="10">EGII</strain>
    </source>
</reference>
<dbReference type="PANTHER" id="PTHR24406">
    <property type="entry name" value="TRANSCRIPTIONAL REPRESSOR CTCFL-RELATED"/>
    <property type="match status" value="1"/>
</dbReference>
<keyword evidence="11" id="KW-1185">Reference proteome</keyword>
<dbReference type="PROSITE" id="PS00028">
    <property type="entry name" value="ZINC_FINGER_C2H2_1"/>
    <property type="match status" value="6"/>
</dbReference>
<dbReference type="Proteomes" id="UP000606786">
    <property type="component" value="Unassembled WGS sequence"/>
</dbReference>
<feature type="domain" description="C2H2-type" evidence="9">
    <location>
        <begin position="389"/>
        <end position="417"/>
    </location>
</feature>
<dbReference type="InterPro" id="IPR050888">
    <property type="entry name" value="ZnF_C2H2-type_TF"/>
</dbReference>
<evidence type="ECO:0000256" key="6">
    <source>
        <dbReference type="ARBA" id="ARBA00023242"/>
    </source>
</evidence>
<feature type="domain" description="C2H2-type" evidence="9">
    <location>
        <begin position="277"/>
        <end position="299"/>
    </location>
</feature>
<evidence type="ECO:0000256" key="2">
    <source>
        <dbReference type="ARBA" id="ARBA00022723"/>
    </source>
</evidence>
<evidence type="ECO:0000259" key="9">
    <source>
        <dbReference type="PROSITE" id="PS50157"/>
    </source>
</evidence>
<feature type="region of interest" description="Disordered" evidence="8">
    <location>
        <begin position="1"/>
        <end position="32"/>
    </location>
</feature>
<comment type="caution">
    <text evidence="10">The sequence shown here is derived from an EMBL/GenBank/DDBJ whole genome shotgun (WGS) entry which is preliminary data.</text>
</comment>
<proteinExistence type="predicted"/>
<sequence>MTNLNAMNLFNDTDSSDQDFIKEPPQKKPYEKSIKVEPIECKPKLVITKVPTDELLPEDFNEANDWDSDSDKEQFHMSVKSYNPNIDHCYTQGMNVVEKVANEEPIDQISFAKTPRHIVMDFLEHLKGFPSLWFARDVASERYDNQLLDLKKMGLNLKRSYLRKNLENIKAWFVAMTKAKQVSDGKNFTKQFIEYYDKCAEYLPCGNLNKPEKIYCDLCNRFCYDQIGLQLHKYRWHSIGQLPYACNKCDKRFDYIHKLRNHLQKKHAPPPQIPAEMTCGLCEEKFTQVNEFKKHFNTHLMCICDICGYRTKTMGSLGIHKRSHQPPKPPMVPLVCVECDFKCYTHGKMNMHKKTHGEPGYHCEICPKKFHYAHYLKKHMACHEGKLDYICETCGKLFVRKAYLQDHVKYAHMGKGFCKICNRNYNKSSIFHKHLRNVHRPLIGTIEELTKRRHRNVGIRVSQKGKGTGPRLQMRKYTYVSDPVTQKRRLLCPKCDKSYYQYDSLYLHLRNKHGCGAWVHKKPRVRSKGTAKPAKDIVAENTAEAAAAVNTIVENADISQNDPVDLSKTPCNGNETNDFKDVMSLSSFEKCSNKIPSNTDFTLQSTSGGHQQQFVLKAGNISDIKMENTPVIDFEYLLFNHFISGTILYRQKMAAQQYSQLRKHELYQRKMATPSIPPITTAQGANVNAKGVCKIIEGKVQKSQFNAIVDGRSVKII</sequence>
<evidence type="ECO:0000256" key="1">
    <source>
        <dbReference type="ARBA" id="ARBA00004123"/>
    </source>
</evidence>
<organism evidence="10 11">
    <name type="scientific">Ceratitis capitata</name>
    <name type="common">Mediterranean fruit fly</name>
    <name type="synonym">Tephritis capitata</name>
    <dbReference type="NCBI Taxonomy" id="7213"/>
    <lineage>
        <taxon>Eukaryota</taxon>
        <taxon>Metazoa</taxon>
        <taxon>Ecdysozoa</taxon>
        <taxon>Arthropoda</taxon>
        <taxon>Hexapoda</taxon>
        <taxon>Insecta</taxon>
        <taxon>Pterygota</taxon>
        <taxon>Neoptera</taxon>
        <taxon>Endopterygota</taxon>
        <taxon>Diptera</taxon>
        <taxon>Brachycera</taxon>
        <taxon>Muscomorpha</taxon>
        <taxon>Tephritoidea</taxon>
        <taxon>Tephritidae</taxon>
        <taxon>Ceratitis</taxon>
        <taxon>Ceratitis</taxon>
    </lineage>
</organism>
<feature type="domain" description="C2H2-type" evidence="9">
    <location>
        <begin position="361"/>
        <end position="388"/>
    </location>
</feature>
<dbReference type="Gene3D" id="3.30.160.60">
    <property type="entry name" value="Classic Zinc Finger"/>
    <property type="match status" value="4"/>
</dbReference>
<feature type="compositionally biased region" description="Basic and acidic residues" evidence="8">
    <location>
        <begin position="19"/>
        <end position="32"/>
    </location>
</feature>
<accession>A0A811VB46</accession>
<dbReference type="AlphaFoldDB" id="A0A811VB46"/>
<dbReference type="OrthoDB" id="10039931at2759"/>
<evidence type="ECO:0000313" key="11">
    <source>
        <dbReference type="Proteomes" id="UP000606786"/>
    </source>
</evidence>
<dbReference type="InterPro" id="IPR013087">
    <property type="entry name" value="Znf_C2H2_type"/>
</dbReference>
<evidence type="ECO:0000313" key="10">
    <source>
        <dbReference type="EMBL" id="CAD7012477.1"/>
    </source>
</evidence>
<dbReference type="SUPFAM" id="SSF57667">
    <property type="entry name" value="beta-beta-alpha zinc fingers"/>
    <property type="match status" value="4"/>
</dbReference>
<dbReference type="Pfam" id="PF00096">
    <property type="entry name" value="zf-C2H2"/>
    <property type="match status" value="2"/>
</dbReference>
<evidence type="ECO:0000256" key="4">
    <source>
        <dbReference type="ARBA" id="ARBA00022771"/>
    </source>
</evidence>
<keyword evidence="5" id="KW-0862">Zinc</keyword>
<dbReference type="EMBL" id="CAJHJT010000056">
    <property type="protein sequence ID" value="CAD7012477.1"/>
    <property type="molecule type" value="Genomic_DNA"/>
</dbReference>